<keyword evidence="4" id="KW-0328">Glycosyltransferase</keyword>
<dbReference type="CDD" id="cd03809">
    <property type="entry name" value="GT4_MtfB-like"/>
    <property type="match status" value="1"/>
</dbReference>
<dbReference type="AlphaFoldDB" id="A0A7G9YWF2"/>
<evidence type="ECO:0000259" key="2">
    <source>
        <dbReference type="Pfam" id="PF00534"/>
    </source>
</evidence>
<dbReference type="Pfam" id="PF00534">
    <property type="entry name" value="Glycos_transf_1"/>
    <property type="match status" value="1"/>
</dbReference>
<reference evidence="4" key="1">
    <citation type="submission" date="2020-06" db="EMBL/GenBank/DDBJ databases">
        <title>Unique genomic features of the anaerobic methanotrophic archaea.</title>
        <authorList>
            <person name="Chadwick G.L."/>
            <person name="Skennerton C.T."/>
            <person name="Laso-Perez R."/>
            <person name="Leu A.O."/>
            <person name="Speth D.R."/>
            <person name="Yu H."/>
            <person name="Morgan-Lang C."/>
            <person name="Hatzenpichler R."/>
            <person name="Goudeau D."/>
            <person name="Malmstrom R."/>
            <person name="Brazelton W.J."/>
            <person name="Woyke T."/>
            <person name="Hallam S.J."/>
            <person name="Tyson G.W."/>
            <person name="Wegener G."/>
            <person name="Boetius A."/>
            <person name="Orphan V."/>
        </authorList>
    </citation>
    <scope>NUCLEOTIDE SEQUENCE</scope>
</reference>
<accession>A0A7G9YWF2</accession>
<protein>
    <submittedName>
        <fullName evidence="4">D-inositol-3-phosphate glycosyltransferase</fullName>
        <ecNumber evidence="4">2.4.1.250</ecNumber>
    </submittedName>
</protein>
<name>A0A7G9YWF2_9EURY</name>
<dbReference type="EMBL" id="MT631508">
    <property type="protein sequence ID" value="QNO52336.1"/>
    <property type="molecule type" value="Genomic_DNA"/>
</dbReference>
<evidence type="ECO:0000259" key="3">
    <source>
        <dbReference type="Pfam" id="PF13439"/>
    </source>
</evidence>
<dbReference type="PANTHER" id="PTHR46401">
    <property type="entry name" value="GLYCOSYLTRANSFERASE WBBK-RELATED"/>
    <property type="match status" value="1"/>
</dbReference>
<dbReference type="Gene3D" id="3.40.50.2000">
    <property type="entry name" value="Glycogen Phosphorylase B"/>
    <property type="match status" value="2"/>
</dbReference>
<dbReference type="EC" id="2.4.1.250" evidence="4"/>
<dbReference type="InterPro" id="IPR001296">
    <property type="entry name" value="Glyco_trans_1"/>
</dbReference>
<feature type="domain" description="Glycosyltransferase subfamily 4-like N-terminal" evidence="3">
    <location>
        <begin position="36"/>
        <end position="196"/>
    </location>
</feature>
<dbReference type="FunFam" id="3.40.50.2000:FF:000119">
    <property type="entry name" value="Glycosyl transferase group 1"/>
    <property type="match status" value="1"/>
</dbReference>
<dbReference type="PANTHER" id="PTHR46401:SF2">
    <property type="entry name" value="GLYCOSYLTRANSFERASE WBBK-RELATED"/>
    <property type="match status" value="1"/>
</dbReference>
<sequence>MRPQMWLSPMLTVCSAVFKTMKIVMDFRKFDGVVCGTEQAVIQIAKYVAMKGHQVIMLCKGNRFSEVKEIFENDPNIITIPLPVRSHSMSLKNACIDSTTIQNIAEKEGADIIHFPYNWSFPFRKKVPCILTIHDVIPFTFREAMGFFINHLLYNIGTRYACHLNDMITTVSEFSKQEIVKKVGVPAEKVKVIPNGLRKPTKQNDRIENYLEERYHLENGFILNVGGINERKNIVRLIHAFSKLAKQHGYSGKLLVTGRVSCIPHLIRMKKLCDAAVKETGMEERVIFMGFIADEELDTLLRRADFLVYPSLYEGFGIPIIEAMQVGTPVITSNIRGMAEVAGDAAILVNPYNIDEITSGMSRLLRGPELRAELSRKGMEKASSYSWAKTSEKYLELYKELSESN</sequence>
<gene>
    <name evidence="4" type="primary">mshA_1</name>
    <name evidence="4" type="ORF">CJELADDK_00015</name>
</gene>
<evidence type="ECO:0000313" key="4">
    <source>
        <dbReference type="EMBL" id="QNO52336.1"/>
    </source>
</evidence>
<organism evidence="4">
    <name type="scientific">Candidatus Methanophagaceae archaeon ANME-1 ERB6</name>
    <dbReference type="NCBI Taxonomy" id="2759912"/>
    <lineage>
        <taxon>Archaea</taxon>
        <taxon>Methanobacteriati</taxon>
        <taxon>Methanobacteriota</taxon>
        <taxon>Stenosarchaea group</taxon>
        <taxon>Methanomicrobia</taxon>
        <taxon>Candidatus Methanophagales</taxon>
        <taxon>Candidatus Methanophagaceae</taxon>
    </lineage>
</organism>
<keyword evidence="1 4" id="KW-0808">Transferase</keyword>
<proteinExistence type="predicted"/>
<dbReference type="InterPro" id="IPR028098">
    <property type="entry name" value="Glyco_trans_4-like_N"/>
</dbReference>
<dbReference type="Pfam" id="PF13439">
    <property type="entry name" value="Glyco_transf_4"/>
    <property type="match status" value="1"/>
</dbReference>
<evidence type="ECO:0000256" key="1">
    <source>
        <dbReference type="ARBA" id="ARBA00022679"/>
    </source>
</evidence>
<dbReference type="GO" id="GO:0102710">
    <property type="term" value="F:D-inositol-3-phosphate glycosyltransferase activity"/>
    <property type="evidence" value="ECO:0007669"/>
    <property type="project" value="UniProtKB-EC"/>
</dbReference>
<dbReference type="SUPFAM" id="SSF53756">
    <property type="entry name" value="UDP-Glycosyltransferase/glycogen phosphorylase"/>
    <property type="match status" value="1"/>
</dbReference>
<feature type="domain" description="Glycosyl transferase family 1" evidence="2">
    <location>
        <begin position="219"/>
        <end position="378"/>
    </location>
</feature>